<dbReference type="InterPro" id="IPR004242">
    <property type="entry name" value="Transposase_21"/>
</dbReference>
<name>J0D5I7_AURST</name>
<dbReference type="KEGG" id="adl:AURDEDRAFT_40163"/>
<accession>J0D5I7</accession>
<dbReference type="eggNOG" id="ENOG502QSGD">
    <property type="taxonomic scope" value="Eukaryota"/>
</dbReference>
<feature type="non-terminal residue" evidence="1">
    <location>
        <position position="1"/>
    </location>
</feature>
<keyword evidence="2" id="KW-1185">Reference proteome</keyword>
<dbReference type="EMBL" id="JH688020">
    <property type="protein sequence ID" value="EJD34026.1"/>
    <property type="molecule type" value="Genomic_DNA"/>
</dbReference>
<proteinExistence type="predicted"/>
<feature type="non-terminal residue" evidence="1">
    <location>
        <position position="210"/>
    </location>
</feature>
<reference evidence="2" key="1">
    <citation type="journal article" date="2012" name="Science">
        <title>The Paleozoic origin of enzymatic lignin decomposition reconstructed from 31 fungal genomes.</title>
        <authorList>
            <person name="Floudas D."/>
            <person name="Binder M."/>
            <person name="Riley R."/>
            <person name="Barry K."/>
            <person name="Blanchette R.A."/>
            <person name="Henrissat B."/>
            <person name="Martinez A.T."/>
            <person name="Otillar R."/>
            <person name="Spatafora J.W."/>
            <person name="Yadav J.S."/>
            <person name="Aerts A."/>
            <person name="Benoit I."/>
            <person name="Boyd A."/>
            <person name="Carlson A."/>
            <person name="Copeland A."/>
            <person name="Coutinho P.M."/>
            <person name="de Vries R.P."/>
            <person name="Ferreira P."/>
            <person name="Findley K."/>
            <person name="Foster B."/>
            <person name="Gaskell J."/>
            <person name="Glotzer D."/>
            <person name="Gorecki P."/>
            <person name="Heitman J."/>
            <person name="Hesse C."/>
            <person name="Hori C."/>
            <person name="Igarashi K."/>
            <person name="Jurgens J.A."/>
            <person name="Kallen N."/>
            <person name="Kersten P."/>
            <person name="Kohler A."/>
            <person name="Kuees U."/>
            <person name="Kumar T.K.A."/>
            <person name="Kuo A."/>
            <person name="LaButti K."/>
            <person name="Larrondo L.F."/>
            <person name="Lindquist E."/>
            <person name="Ling A."/>
            <person name="Lombard V."/>
            <person name="Lucas S."/>
            <person name="Lundell T."/>
            <person name="Martin R."/>
            <person name="McLaughlin D.J."/>
            <person name="Morgenstern I."/>
            <person name="Morin E."/>
            <person name="Murat C."/>
            <person name="Nagy L.G."/>
            <person name="Nolan M."/>
            <person name="Ohm R.A."/>
            <person name="Patyshakuliyeva A."/>
            <person name="Rokas A."/>
            <person name="Ruiz-Duenas F.J."/>
            <person name="Sabat G."/>
            <person name="Salamov A."/>
            <person name="Samejima M."/>
            <person name="Schmutz J."/>
            <person name="Slot J.C."/>
            <person name="St John F."/>
            <person name="Stenlid J."/>
            <person name="Sun H."/>
            <person name="Sun S."/>
            <person name="Syed K."/>
            <person name="Tsang A."/>
            <person name="Wiebenga A."/>
            <person name="Young D."/>
            <person name="Pisabarro A."/>
            <person name="Eastwood D.C."/>
            <person name="Martin F."/>
            <person name="Cullen D."/>
            <person name="Grigoriev I.V."/>
            <person name="Hibbett D.S."/>
        </authorList>
    </citation>
    <scope>NUCLEOTIDE SEQUENCE [LARGE SCALE GENOMIC DNA]</scope>
    <source>
        <strain evidence="2">TFB10046</strain>
    </source>
</reference>
<protein>
    <submittedName>
        <fullName evidence="1">Uncharacterized protein</fullName>
    </submittedName>
</protein>
<dbReference type="Pfam" id="PF02992">
    <property type="entry name" value="Transposase_21"/>
    <property type="match status" value="1"/>
</dbReference>
<evidence type="ECO:0000313" key="1">
    <source>
        <dbReference type="EMBL" id="EJD34026.1"/>
    </source>
</evidence>
<dbReference type="InParanoid" id="J0D5I7"/>
<dbReference type="OrthoDB" id="3269001at2759"/>
<dbReference type="Proteomes" id="UP000006514">
    <property type="component" value="Unassembled WGS sequence"/>
</dbReference>
<dbReference type="OMA" id="HLANANC"/>
<gene>
    <name evidence="1" type="ORF">AURDEDRAFT_40163</name>
</gene>
<dbReference type="AlphaFoldDB" id="J0D5I7"/>
<evidence type="ECO:0000313" key="2">
    <source>
        <dbReference type="Proteomes" id="UP000006514"/>
    </source>
</evidence>
<sequence length="210" mass="24049">FSLCVDGFGPFGSSSNKVVHAYGIFLVCLNLPLHLRYLDENIYLAGIVPGPNAPSLDQLNHLLAPMVDDFCIAWQGIFVRTTPKHRGGYRIRSAIVPVVCDMMAAKQIMALGAPTSTFFCSYCWLPYDDINNLDCCSWPLREKEDWLEKAVAYRDAPTQAERDELFSQHGVRYSELFRLPYFDPTRALTTETMHLFYLRAFQTHTRVIWK</sequence>
<organism evidence="1 2">
    <name type="scientific">Auricularia subglabra (strain TFB-10046 / SS5)</name>
    <name type="common">White-rot fungus</name>
    <name type="synonym">Auricularia delicata (strain TFB10046)</name>
    <dbReference type="NCBI Taxonomy" id="717982"/>
    <lineage>
        <taxon>Eukaryota</taxon>
        <taxon>Fungi</taxon>
        <taxon>Dikarya</taxon>
        <taxon>Basidiomycota</taxon>
        <taxon>Agaricomycotina</taxon>
        <taxon>Agaricomycetes</taxon>
        <taxon>Auriculariales</taxon>
        <taxon>Auriculariaceae</taxon>
        <taxon>Auricularia</taxon>
    </lineage>
</organism>